<reference evidence="1 2" key="1">
    <citation type="submission" date="2005-10" db="EMBL/GenBank/DDBJ databases">
        <title>Complete sequence of Geobacter metallireducens GS-15.</title>
        <authorList>
            <consortium name="US DOE Joint Genome Institute"/>
            <person name="Copeland A."/>
            <person name="Lucas S."/>
            <person name="Lapidus A."/>
            <person name="Barry K."/>
            <person name="Detter J.C."/>
            <person name="Glavina T."/>
            <person name="Hammon N."/>
            <person name="Israni S."/>
            <person name="Pitluck S."/>
            <person name="Di Bartolo G."/>
            <person name="Chain P."/>
            <person name="Schmutz J."/>
            <person name="Larimer F."/>
            <person name="Land M."/>
            <person name="Kyrpides N."/>
            <person name="Ivanova N."/>
            <person name="Richardson P."/>
        </authorList>
    </citation>
    <scope>NUCLEOTIDE SEQUENCE [LARGE SCALE GENOMIC DNA]</scope>
    <source>
        <strain evidence="2">ATCC 53774 / DSM 7210 / GS-15</strain>
    </source>
</reference>
<evidence type="ECO:0000313" key="2">
    <source>
        <dbReference type="Proteomes" id="UP000007073"/>
    </source>
</evidence>
<keyword evidence="2" id="KW-1185">Reference proteome</keyword>
<protein>
    <submittedName>
        <fullName evidence="1">Uncharacterized protein</fullName>
    </submittedName>
</protein>
<dbReference type="EMBL" id="CP000148">
    <property type="protein sequence ID" value="ABB33019.1"/>
    <property type="molecule type" value="Genomic_DNA"/>
</dbReference>
<dbReference type="STRING" id="269799.Gmet_2801"/>
<accession>Q39RV5</accession>
<proteinExistence type="predicted"/>
<dbReference type="Proteomes" id="UP000007073">
    <property type="component" value="Chromosome"/>
</dbReference>
<dbReference type="AlphaFoldDB" id="Q39RV5"/>
<dbReference type="HOGENOM" id="CLU_125332_0_0_7"/>
<name>Q39RV5_GEOMG</name>
<sequence>MDEENMTEKNFIDLTDSDFEIARWIWKNLVPKSGQADTVQGEILRAIEKLRWEAQENGNINWDYSFEMFIDFLQNKLGNEERFSKETRAEIANDLARLKNFIPPDELENDLQKADLPYIEDDLYDRLTNHLVSFCRLHPEVIQLQKDERQYR</sequence>
<reference evidence="1 2" key="2">
    <citation type="journal article" date="2009" name="BMC Microbiol.">
        <title>The genome sequence of Geobacter metallireducens: features of metabolism, physiology and regulation common and dissimilar to Geobacter sulfurreducens.</title>
        <authorList>
            <person name="Aklujkar M."/>
            <person name="Krushkal J."/>
            <person name="DiBartolo G."/>
            <person name="Lapidus A."/>
            <person name="Land M.L."/>
            <person name="Lovley D.R."/>
        </authorList>
    </citation>
    <scope>NUCLEOTIDE SEQUENCE [LARGE SCALE GENOMIC DNA]</scope>
    <source>
        <strain evidence="2">ATCC 53774 / DSM 7210 / GS-15</strain>
    </source>
</reference>
<organism evidence="1 2">
    <name type="scientific">Geobacter metallireducens (strain ATCC 53774 / DSM 7210 / GS-15)</name>
    <dbReference type="NCBI Taxonomy" id="269799"/>
    <lineage>
        <taxon>Bacteria</taxon>
        <taxon>Pseudomonadati</taxon>
        <taxon>Thermodesulfobacteriota</taxon>
        <taxon>Desulfuromonadia</taxon>
        <taxon>Geobacterales</taxon>
        <taxon>Geobacteraceae</taxon>
        <taxon>Geobacter</taxon>
    </lineage>
</organism>
<evidence type="ECO:0000313" key="1">
    <source>
        <dbReference type="EMBL" id="ABB33019.1"/>
    </source>
</evidence>
<gene>
    <name evidence="1" type="ordered locus">Gmet_2801</name>
</gene>
<dbReference type="KEGG" id="gme:Gmet_2801"/>
<dbReference type="eggNOG" id="ENOG503311J">
    <property type="taxonomic scope" value="Bacteria"/>
</dbReference>